<reference evidence="3" key="1">
    <citation type="submission" date="2022-12" db="EMBL/GenBank/DDBJ databases">
        <title>Genome sequence of HCMS5-2.</title>
        <authorList>
            <person name="Woo H."/>
        </authorList>
    </citation>
    <scope>NUCLEOTIDE SEQUENCE</scope>
    <source>
        <strain evidence="3">HCMS5-2</strain>
    </source>
</reference>
<sequence>MRTIISTFLLLFAFSSLFGQDTGQNFVTSDIDNFWTAYDKIRSTNDSTLQYQYLNKLFIEKGSPGLKAIMEAREYTSKSYVDAINHYPLFWNSIRTNTLKAKGFAGEIELEVNKIKNIYLGLKPAKIYFTVGALMTNGTTLDGKVLIGSELALTDKNTNTSEFPKNISHLRRFFDTEPIKGVVFLNIHEYVHTQQKTTIGNTLLAQSVLEGAAEFVAVTATGKQSETPAIAYGKQHFDRVREVFSKQMFNLFTGFWLYSSAENEFKNRDLGYYVGYDICEKYYQNAKDKKQAIKEIIELDYNNNAELYKFADKSGYFALPLKKLKKQFDNSRPTVLGISQFKNQDKTVDPAITQLTIQFSAKMDKRFRNFKLGPLGETNVLLIKKFVGFSEDGKSVTFEIELKPNQHYQLIVDDKFRDESGVSLKPYLIDIVTANN</sequence>
<feature type="domain" description="DUF2268" evidence="2">
    <location>
        <begin position="187"/>
        <end position="289"/>
    </location>
</feature>
<organism evidence="3 4">
    <name type="scientific">Pedobacter punctiformis</name>
    <dbReference type="NCBI Taxonomy" id="3004097"/>
    <lineage>
        <taxon>Bacteria</taxon>
        <taxon>Pseudomonadati</taxon>
        <taxon>Bacteroidota</taxon>
        <taxon>Sphingobacteriia</taxon>
        <taxon>Sphingobacteriales</taxon>
        <taxon>Sphingobacteriaceae</taxon>
        <taxon>Pedobacter</taxon>
    </lineage>
</organism>
<evidence type="ECO:0000313" key="4">
    <source>
        <dbReference type="Proteomes" id="UP001144347"/>
    </source>
</evidence>
<evidence type="ECO:0000259" key="2">
    <source>
        <dbReference type="Pfam" id="PF10026"/>
    </source>
</evidence>
<evidence type="ECO:0000313" key="3">
    <source>
        <dbReference type="EMBL" id="MCZ4244287.1"/>
    </source>
</evidence>
<keyword evidence="4" id="KW-1185">Reference proteome</keyword>
<comment type="caution">
    <text evidence="3">The sequence shown here is derived from an EMBL/GenBank/DDBJ whole genome shotgun (WGS) entry which is preliminary data.</text>
</comment>
<proteinExistence type="predicted"/>
<dbReference type="EMBL" id="JAPWGM010000003">
    <property type="protein sequence ID" value="MCZ4244287.1"/>
    <property type="molecule type" value="Genomic_DNA"/>
</dbReference>
<dbReference type="Proteomes" id="UP001144347">
    <property type="component" value="Unassembled WGS sequence"/>
</dbReference>
<accession>A0ABT4L8N2</accession>
<feature type="chain" id="PRO_5047372753" description="DUF2268 domain-containing protein" evidence="1">
    <location>
        <begin position="20"/>
        <end position="436"/>
    </location>
</feature>
<dbReference type="RefSeq" id="WP_269427359.1">
    <property type="nucleotide sequence ID" value="NZ_JAPWGM010000003.1"/>
</dbReference>
<dbReference type="InterPro" id="IPR018728">
    <property type="entry name" value="DUF2268"/>
</dbReference>
<feature type="signal peptide" evidence="1">
    <location>
        <begin position="1"/>
        <end position="19"/>
    </location>
</feature>
<gene>
    <name evidence="3" type="ORF">O0955_09755</name>
</gene>
<dbReference type="Pfam" id="PF10026">
    <property type="entry name" value="DUF2268"/>
    <property type="match status" value="1"/>
</dbReference>
<name>A0ABT4L8N2_9SPHI</name>
<protein>
    <recommendedName>
        <fullName evidence="2">DUF2268 domain-containing protein</fullName>
    </recommendedName>
</protein>
<keyword evidence="1" id="KW-0732">Signal</keyword>
<evidence type="ECO:0000256" key="1">
    <source>
        <dbReference type="SAM" id="SignalP"/>
    </source>
</evidence>